<evidence type="ECO:0000313" key="1">
    <source>
        <dbReference type="EMBL" id="GKT49032.1"/>
    </source>
</evidence>
<dbReference type="Proteomes" id="UP001055115">
    <property type="component" value="Unassembled WGS sequence"/>
</dbReference>
<accession>A0AA37PB92</accession>
<gene>
    <name evidence="1" type="ORF">ColSpa_09213</name>
</gene>
<dbReference type="GeneID" id="73330015"/>
<organism evidence="1 2">
    <name type="scientific">Colletotrichum spaethianum</name>
    <dbReference type="NCBI Taxonomy" id="700344"/>
    <lineage>
        <taxon>Eukaryota</taxon>
        <taxon>Fungi</taxon>
        <taxon>Dikarya</taxon>
        <taxon>Ascomycota</taxon>
        <taxon>Pezizomycotina</taxon>
        <taxon>Sordariomycetes</taxon>
        <taxon>Hypocreomycetidae</taxon>
        <taxon>Glomerellales</taxon>
        <taxon>Glomerellaceae</taxon>
        <taxon>Colletotrichum</taxon>
        <taxon>Colletotrichum spaethianum species complex</taxon>
    </lineage>
</organism>
<evidence type="ECO:0000313" key="2">
    <source>
        <dbReference type="Proteomes" id="UP001055115"/>
    </source>
</evidence>
<dbReference type="EMBL" id="BQXU01000027">
    <property type="protein sequence ID" value="GKT49032.1"/>
    <property type="molecule type" value="Genomic_DNA"/>
</dbReference>
<dbReference type="AlphaFoldDB" id="A0AA37PB92"/>
<dbReference type="RefSeq" id="XP_049131382.1">
    <property type="nucleotide sequence ID" value="XM_049275425.1"/>
</dbReference>
<protein>
    <submittedName>
        <fullName evidence="1">Uncharacterized protein</fullName>
    </submittedName>
</protein>
<name>A0AA37PB92_9PEZI</name>
<reference evidence="1 2" key="1">
    <citation type="submission" date="2022-03" db="EMBL/GenBank/DDBJ databases">
        <title>Genome data of Colletotrichum spp.</title>
        <authorList>
            <person name="Utami Y.D."/>
            <person name="Hiruma K."/>
        </authorList>
    </citation>
    <scope>NUCLEOTIDE SEQUENCE [LARGE SCALE GENOMIC DNA]</scope>
    <source>
        <strain evidence="1 2">MAFF 239500</strain>
    </source>
</reference>
<comment type="caution">
    <text evidence="1">The sequence shown here is derived from an EMBL/GenBank/DDBJ whole genome shotgun (WGS) entry which is preliminary data.</text>
</comment>
<sequence length="148" mass="16528">MLTPSLRSVEAGYYASGSPEEIAIFGNGVQVGMRSTVVLGGEDCVTTPKLVASYVYSGGVEWSLDDLESWKRYQWTGKEELELMFIDGKDHGQGIMVPYPYKPIQNVIETYCRRDDGFEAFGDKFIGGPESMYGMREQTPEVVELKSM</sequence>
<proteinExistence type="predicted"/>
<keyword evidence="2" id="KW-1185">Reference proteome</keyword>